<dbReference type="CDD" id="cd00093">
    <property type="entry name" value="HTH_XRE"/>
    <property type="match status" value="1"/>
</dbReference>
<dbReference type="RefSeq" id="WP_055277723.1">
    <property type="nucleotide sequence ID" value="NZ_CYZV01000040.1"/>
</dbReference>
<name>A0A174H601_9CLOT</name>
<dbReference type="Pfam" id="PF01381">
    <property type="entry name" value="HTH_3"/>
    <property type="match status" value="1"/>
</dbReference>
<evidence type="ECO:0000313" key="3">
    <source>
        <dbReference type="Proteomes" id="UP000095558"/>
    </source>
</evidence>
<dbReference type="PROSITE" id="PS50943">
    <property type="entry name" value="HTH_CROC1"/>
    <property type="match status" value="1"/>
</dbReference>
<dbReference type="AlphaFoldDB" id="A0A174H601"/>
<evidence type="ECO:0000259" key="1">
    <source>
        <dbReference type="PROSITE" id="PS50943"/>
    </source>
</evidence>
<sequence>MNVGNRIKKRRTELGLSVEDVAKMLNKNRATIYRYESNDIENLPLSILEPLSIILQTTPAFLMGWEINDQNLGSLADKEEFQLLIGEFSAKNDKLKKRILKGLLKLKDKESWELVAKIIEKLAQAEENSTKE</sequence>
<dbReference type="Proteomes" id="UP000095558">
    <property type="component" value="Unassembled WGS sequence"/>
</dbReference>
<feature type="domain" description="HTH cro/C1-type" evidence="1">
    <location>
        <begin position="7"/>
        <end position="62"/>
    </location>
</feature>
<dbReference type="SUPFAM" id="SSF47413">
    <property type="entry name" value="lambda repressor-like DNA-binding domains"/>
    <property type="match status" value="1"/>
</dbReference>
<organism evidence="2 3">
    <name type="scientific">Clostridium disporicum</name>
    <dbReference type="NCBI Taxonomy" id="84024"/>
    <lineage>
        <taxon>Bacteria</taxon>
        <taxon>Bacillati</taxon>
        <taxon>Bacillota</taxon>
        <taxon>Clostridia</taxon>
        <taxon>Eubacteriales</taxon>
        <taxon>Clostridiaceae</taxon>
        <taxon>Clostridium</taxon>
    </lineage>
</organism>
<gene>
    <name evidence="2" type="ORF">ERS852470_03061</name>
</gene>
<dbReference type="SMART" id="SM00530">
    <property type="entry name" value="HTH_XRE"/>
    <property type="match status" value="1"/>
</dbReference>
<proteinExistence type="predicted"/>
<protein>
    <submittedName>
        <fullName evidence="2">Helix-turn-helix domain-containing protein</fullName>
    </submittedName>
</protein>
<dbReference type="InterPro" id="IPR001387">
    <property type="entry name" value="Cro/C1-type_HTH"/>
</dbReference>
<dbReference type="InterPro" id="IPR010982">
    <property type="entry name" value="Lambda_DNA-bd_dom_sf"/>
</dbReference>
<dbReference type="Gene3D" id="1.10.260.40">
    <property type="entry name" value="lambda repressor-like DNA-binding domains"/>
    <property type="match status" value="1"/>
</dbReference>
<accession>A0A174H601</accession>
<dbReference type="GO" id="GO:0003677">
    <property type="term" value="F:DNA binding"/>
    <property type="evidence" value="ECO:0007669"/>
    <property type="project" value="InterPro"/>
</dbReference>
<dbReference type="OrthoDB" id="9815805at2"/>
<dbReference type="EMBL" id="CYZV01000040">
    <property type="protein sequence ID" value="CUO68658.1"/>
    <property type="molecule type" value="Genomic_DNA"/>
</dbReference>
<reference evidence="2 3" key="1">
    <citation type="submission" date="2015-09" db="EMBL/GenBank/DDBJ databases">
        <authorList>
            <consortium name="Pathogen Informatics"/>
        </authorList>
    </citation>
    <scope>NUCLEOTIDE SEQUENCE [LARGE SCALE GENOMIC DNA]</scope>
    <source>
        <strain evidence="2 3">2789STDY5834855</strain>
    </source>
</reference>
<evidence type="ECO:0000313" key="2">
    <source>
        <dbReference type="EMBL" id="CUO68658.1"/>
    </source>
</evidence>